<evidence type="ECO:0000256" key="1">
    <source>
        <dbReference type="ARBA" id="ARBA00010364"/>
    </source>
</evidence>
<comment type="similarity">
    <text evidence="1 2">Belongs to the UPF0235 family.</text>
</comment>
<dbReference type="InterPro" id="IPR036591">
    <property type="entry name" value="YggU-like_sf"/>
</dbReference>
<organism evidence="3 4">
    <name type="scientific">Neptunomonas antarctica</name>
    <dbReference type="NCBI Taxonomy" id="619304"/>
    <lineage>
        <taxon>Bacteria</taxon>
        <taxon>Pseudomonadati</taxon>
        <taxon>Pseudomonadota</taxon>
        <taxon>Gammaproteobacteria</taxon>
        <taxon>Oceanospirillales</taxon>
        <taxon>Oceanospirillaceae</taxon>
        <taxon>Neptunomonas</taxon>
    </lineage>
</organism>
<evidence type="ECO:0000313" key="3">
    <source>
        <dbReference type="EMBL" id="SIS43035.1"/>
    </source>
</evidence>
<dbReference type="STRING" id="619304.SAMN05421760_101452"/>
<protein>
    <recommendedName>
        <fullName evidence="2">UPF0235 protein SAMN05421760_101452</fullName>
    </recommendedName>
</protein>
<evidence type="ECO:0000313" key="4">
    <source>
        <dbReference type="Proteomes" id="UP000185999"/>
    </source>
</evidence>
<dbReference type="AlphaFoldDB" id="A0A1N7J0Z4"/>
<proteinExistence type="inferred from homology"/>
<dbReference type="OrthoDB" id="9800587at2"/>
<accession>A0A1N7J0Z4</accession>
<dbReference type="RefSeq" id="WP_054342643.1">
    <property type="nucleotide sequence ID" value="NZ_FTOE01000001.1"/>
</dbReference>
<keyword evidence="4" id="KW-1185">Reference proteome</keyword>
<dbReference type="PANTHER" id="PTHR13420:SF7">
    <property type="entry name" value="UPF0235 PROTEIN C15ORF40"/>
    <property type="match status" value="1"/>
</dbReference>
<reference evidence="4" key="1">
    <citation type="submission" date="2017-01" db="EMBL/GenBank/DDBJ databases">
        <authorList>
            <person name="Varghese N."/>
            <person name="Submissions S."/>
        </authorList>
    </citation>
    <scope>NUCLEOTIDE SEQUENCE [LARGE SCALE GENOMIC DNA]</scope>
    <source>
        <strain evidence="4">DSM 22306</strain>
    </source>
</reference>
<name>A0A1N7J0Z4_9GAMM</name>
<gene>
    <name evidence="3" type="ORF">SAMN05421760_101452</name>
</gene>
<dbReference type="InterPro" id="IPR003746">
    <property type="entry name" value="DUF167"/>
</dbReference>
<evidence type="ECO:0000256" key="2">
    <source>
        <dbReference type="HAMAP-Rule" id="MF_00634"/>
    </source>
</evidence>
<dbReference type="NCBIfam" id="TIGR00251">
    <property type="entry name" value="DUF167 family protein"/>
    <property type="match status" value="1"/>
</dbReference>
<dbReference type="Gene3D" id="3.30.1200.10">
    <property type="entry name" value="YggU-like"/>
    <property type="match status" value="1"/>
</dbReference>
<dbReference type="HAMAP" id="MF_00634">
    <property type="entry name" value="UPF0235"/>
    <property type="match status" value="1"/>
</dbReference>
<dbReference type="PANTHER" id="PTHR13420">
    <property type="entry name" value="UPF0235 PROTEIN C15ORF40"/>
    <property type="match status" value="1"/>
</dbReference>
<sequence>MSFYQWRGDVLTLSCHIQPKSSRNEIVGLYDDSVKIRITAPPVDGKANAHLIKILAKLFGVSKSAVTITSGESGRKKVVRIEDPGKLPELLNIERT</sequence>
<dbReference type="Proteomes" id="UP000185999">
    <property type="component" value="Unassembled WGS sequence"/>
</dbReference>
<dbReference type="GO" id="GO:0005737">
    <property type="term" value="C:cytoplasm"/>
    <property type="evidence" value="ECO:0007669"/>
    <property type="project" value="TreeGrafter"/>
</dbReference>
<dbReference type="SMART" id="SM01152">
    <property type="entry name" value="DUF167"/>
    <property type="match status" value="1"/>
</dbReference>
<dbReference type="SUPFAM" id="SSF69786">
    <property type="entry name" value="YggU-like"/>
    <property type="match status" value="1"/>
</dbReference>
<dbReference type="Pfam" id="PF02594">
    <property type="entry name" value="DUF167"/>
    <property type="match status" value="1"/>
</dbReference>
<dbReference type="EMBL" id="FTOE01000001">
    <property type="protein sequence ID" value="SIS43035.1"/>
    <property type="molecule type" value="Genomic_DNA"/>
</dbReference>